<reference evidence="2 3" key="1">
    <citation type="submission" date="2017-05" db="EMBL/GenBank/DDBJ databases">
        <authorList>
            <person name="Varghese N."/>
            <person name="Submissions S."/>
        </authorList>
    </citation>
    <scope>NUCLEOTIDE SEQUENCE [LARGE SCALE GENOMIC DNA]</scope>
    <source>
        <strain evidence="2 3">DSM 28009</strain>
    </source>
</reference>
<dbReference type="PANTHER" id="PTHR21015">
    <property type="entry name" value="UDP-N-ACETYLGLUCOSAMINE--N-ACETYLMURAMYL-(PENTAPEPTIDE) PYROPHOSPHORYL-UNDECAPRENOL N-ACETYLGLUCOSAMINE TRANSFERASE 1"/>
    <property type="match status" value="1"/>
</dbReference>
<dbReference type="SUPFAM" id="SSF53756">
    <property type="entry name" value="UDP-Glycosyltransferase/glycogen phosphorylase"/>
    <property type="match status" value="1"/>
</dbReference>
<dbReference type="Proteomes" id="UP000319555">
    <property type="component" value="Unassembled WGS sequence"/>
</dbReference>
<evidence type="ECO:0000313" key="3">
    <source>
        <dbReference type="Proteomes" id="UP000319555"/>
    </source>
</evidence>
<evidence type="ECO:0000313" key="2">
    <source>
        <dbReference type="EMBL" id="SMO88129.1"/>
    </source>
</evidence>
<dbReference type="Gene3D" id="3.40.50.2000">
    <property type="entry name" value="Glycogen Phosphorylase B"/>
    <property type="match status" value="2"/>
</dbReference>
<name>A0A521EW42_9RHOB</name>
<keyword evidence="2" id="KW-0808">Transferase</keyword>
<dbReference type="EMBL" id="FXTE01000014">
    <property type="protein sequence ID" value="SMO88129.1"/>
    <property type="molecule type" value="Genomic_DNA"/>
</dbReference>
<organism evidence="2 3">
    <name type="scientific">Ruegeria faecimaris</name>
    <dbReference type="NCBI Taxonomy" id="686389"/>
    <lineage>
        <taxon>Bacteria</taxon>
        <taxon>Pseudomonadati</taxon>
        <taxon>Pseudomonadota</taxon>
        <taxon>Alphaproteobacteria</taxon>
        <taxon>Rhodobacterales</taxon>
        <taxon>Roseobacteraceae</taxon>
        <taxon>Ruegeria</taxon>
    </lineage>
</organism>
<dbReference type="PANTHER" id="PTHR21015:SF28">
    <property type="entry name" value="SLL1722 PROTEIN"/>
    <property type="match status" value="1"/>
</dbReference>
<dbReference type="AlphaFoldDB" id="A0A521EW42"/>
<proteinExistence type="predicted"/>
<accession>A0A521EW42</accession>
<sequence length="382" mass="40611">MRVMIVVTHLLGTGHLSRALTLGRAFAAEGHKVLLVSGGMPAPQLDHTGIDLLGLPPLRSDGTNFTRLLTQTDEVADAAYFDARKVALTEALRSFAPDVLITELYPFGRRSLADEFDALLDAAHAQHPRPVILGSVRDILAPPSKPAKAQRTVEIILDLFDGVLVHSDQNMIPLDVSWPVSERLAHRLFYTGFVAPTAPTPHPEGIGKGEILVSAGGGSVGEPIFQAAIEAAPKMPNRRWRLLVGGLDSAARIERLTAGVGDAPVTLEPVRPDFRQMLPLAAASVSMCGYNTALDILQSGVPSVFIPFDDGSEVEQTLRGQSLSKLSAIDVLPSDQLTGETLAKAVEAVLAAPARPIAGQGFDGAAKSVEIVQSLLDHAHDR</sequence>
<dbReference type="RefSeq" id="WP_142639361.1">
    <property type="nucleotide sequence ID" value="NZ_FXTE01000014.1"/>
</dbReference>
<dbReference type="Pfam" id="PF04101">
    <property type="entry name" value="Glyco_tran_28_C"/>
    <property type="match status" value="1"/>
</dbReference>
<dbReference type="GO" id="GO:0016758">
    <property type="term" value="F:hexosyltransferase activity"/>
    <property type="evidence" value="ECO:0007669"/>
    <property type="project" value="InterPro"/>
</dbReference>
<dbReference type="OrthoDB" id="503443at2"/>
<gene>
    <name evidence="2" type="ORF">SAMN06265380_11425</name>
</gene>
<keyword evidence="3" id="KW-1185">Reference proteome</keyword>
<dbReference type="InterPro" id="IPR007235">
    <property type="entry name" value="Glyco_trans_28_C"/>
</dbReference>
<evidence type="ECO:0000259" key="1">
    <source>
        <dbReference type="Pfam" id="PF04101"/>
    </source>
</evidence>
<feature type="domain" description="Glycosyl transferase family 28 C-terminal" evidence="1">
    <location>
        <begin position="217"/>
        <end position="355"/>
    </location>
</feature>
<protein>
    <submittedName>
        <fullName evidence="2">Predicted glycosyl transferase</fullName>
    </submittedName>
</protein>